<keyword evidence="1" id="KW-0472">Membrane</keyword>
<evidence type="ECO:0008006" key="4">
    <source>
        <dbReference type="Google" id="ProtNLM"/>
    </source>
</evidence>
<keyword evidence="1" id="KW-0812">Transmembrane</keyword>
<dbReference type="EMBL" id="KV460206">
    <property type="protein sequence ID" value="OBU01776.1"/>
    <property type="molecule type" value="Genomic_DNA"/>
</dbReference>
<dbReference type="GeneID" id="28833453"/>
<dbReference type="AlphaFoldDB" id="A0A2P2SZI0"/>
<name>A0A2P2SZI0_9PEZI</name>
<proteinExistence type="predicted"/>
<dbReference type="Proteomes" id="UP000091956">
    <property type="component" value="Unassembled WGS sequence"/>
</dbReference>
<evidence type="ECO:0000313" key="2">
    <source>
        <dbReference type="EMBL" id="OBU01776.1"/>
    </source>
</evidence>
<keyword evidence="1" id="KW-1133">Transmembrane helix</keyword>
<dbReference type="PANTHER" id="PTHR47784">
    <property type="entry name" value="STEROL UPTAKE CONTROL PROTEIN 2"/>
    <property type="match status" value="1"/>
</dbReference>
<keyword evidence="3" id="KW-1185">Reference proteome</keyword>
<dbReference type="InterPro" id="IPR022698">
    <property type="entry name" value="OrsD"/>
</dbReference>
<gene>
    <name evidence="2" type="ORF">VE01_00067</name>
</gene>
<sequence>MPAAPTEPTELLHYLPQHRVLICKECQYAIQPSAISRHLKELHRIYRSNRQKFMKYAEGLDLADPAYVILPGPNEGPVPFLPTIGGLACVVIGCHYLCATDKRMKMHWSAEHSGVVAGDTQCYLVKLQTFFRGNQLRYFIVRHSRTAQSQPERHSVVGSKTTTSGISTLDTSLSCESPVAIPEDSRLLEHFQSSTCFELGDSAINISCWQSDVPELAAKYAFLQHGIIACAALHFAFLNPSEGQRYQLIAAHHQNIALPEFRSEIKDANINNYLALLAFTQLLIIHCFAADKHDEDLLLVQGRDDQSLPDWLHVIRGSCDIFKPVSQYVASLPNVAAMMELDLRDRSPERSDYDRRLRGLFDLINSNMAQNIENVEGSFSHLLSTLRLLSRAFTKAQVAQSRNTYSLWVALHVWPVRVSQEYLNLLKQRHPIALILLAHYCILLLPLKVNWYMSSYSRRLITRIYGQLDEEWRPWLQWPLEEIELQCG</sequence>
<feature type="transmembrane region" description="Helical" evidence="1">
    <location>
        <begin position="432"/>
        <end position="453"/>
    </location>
</feature>
<evidence type="ECO:0000256" key="1">
    <source>
        <dbReference type="SAM" id="Phobius"/>
    </source>
</evidence>
<dbReference type="GO" id="GO:0001228">
    <property type="term" value="F:DNA-binding transcription activator activity, RNA polymerase II-specific"/>
    <property type="evidence" value="ECO:0007669"/>
    <property type="project" value="TreeGrafter"/>
</dbReference>
<protein>
    <recommendedName>
        <fullName evidence="4">C2H2-type domain-containing protein</fullName>
    </recommendedName>
</protein>
<dbReference type="STRING" id="342668.A0A2P2SZI0"/>
<organism evidence="2 3">
    <name type="scientific">Pseudogymnoascus verrucosus</name>
    <dbReference type="NCBI Taxonomy" id="342668"/>
    <lineage>
        <taxon>Eukaryota</taxon>
        <taxon>Fungi</taxon>
        <taxon>Dikarya</taxon>
        <taxon>Ascomycota</taxon>
        <taxon>Pezizomycotina</taxon>
        <taxon>Leotiomycetes</taxon>
        <taxon>Thelebolales</taxon>
        <taxon>Thelebolaceae</taxon>
        <taxon>Pseudogymnoascus</taxon>
    </lineage>
</organism>
<evidence type="ECO:0000313" key="3">
    <source>
        <dbReference type="Proteomes" id="UP000091956"/>
    </source>
</evidence>
<dbReference type="Pfam" id="PF12013">
    <property type="entry name" value="OrsD"/>
    <property type="match status" value="1"/>
</dbReference>
<reference evidence="3" key="2">
    <citation type="journal article" date="2018" name="Nat. Commun.">
        <title>Extreme sensitivity to ultraviolet light in the fungal pathogen causing white-nose syndrome of bats.</title>
        <authorList>
            <person name="Palmer J.M."/>
            <person name="Drees K.P."/>
            <person name="Foster J.T."/>
            <person name="Lindner D.L."/>
        </authorList>
    </citation>
    <scope>NUCLEOTIDE SEQUENCE [LARGE SCALE GENOMIC DNA]</scope>
    <source>
        <strain evidence="3">UAMH 10579</strain>
    </source>
</reference>
<accession>A0A2P2SZI0</accession>
<dbReference type="InterPro" id="IPR053157">
    <property type="entry name" value="Sterol_Uptake_Regulator"/>
</dbReference>
<dbReference type="PANTHER" id="PTHR47784:SF5">
    <property type="entry name" value="STEROL UPTAKE CONTROL PROTEIN 2"/>
    <property type="match status" value="1"/>
</dbReference>
<reference evidence="2 3" key="1">
    <citation type="submission" date="2016-03" db="EMBL/GenBank/DDBJ databases">
        <title>Comparative genomics of Pseudogymnoascus destructans, the fungus causing white-nose syndrome of bats.</title>
        <authorList>
            <person name="Palmer J.M."/>
            <person name="Drees K.P."/>
            <person name="Foster J.T."/>
            <person name="Lindner D.L."/>
        </authorList>
    </citation>
    <scope>NUCLEOTIDE SEQUENCE [LARGE SCALE GENOMIC DNA]</scope>
    <source>
        <strain evidence="2 3">UAMH 10579</strain>
    </source>
</reference>
<dbReference type="RefSeq" id="XP_018135508.1">
    <property type="nucleotide sequence ID" value="XM_018269600.2"/>
</dbReference>